<organism evidence="1 2">
    <name type="scientific">Dyella telluris</name>
    <dbReference type="NCBI Taxonomy" id="2763498"/>
    <lineage>
        <taxon>Bacteria</taxon>
        <taxon>Pseudomonadati</taxon>
        <taxon>Pseudomonadota</taxon>
        <taxon>Gammaproteobacteria</taxon>
        <taxon>Lysobacterales</taxon>
        <taxon>Rhodanobacteraceae</taxon>
        <taxon>Dyella</taxon>
    </lineage>
</organism>
<dbReference type="EMBL" id="CP060412">
    <property type="protein sequence ID" value="QNK01689.1"/>
    <property type="molecule type" value="Genomic_DNA"/>
</dbReference>
<dbReference type="AlphaFoldDB" id="A0A7G8Q4I1"/>
<evidence type="ECO:0000313" key="2">
    <source>
        <dbReference type="Proteomes" id="UP000515873"/>
    </source>
</evidence>
<dbReference type="RefSeq" id="WP_187057148.1">
    <property type="nucleotide sequence ID" value="NZ_CP060412.1"/>
</dbReference>
<protein>
    <submittedName>
        <fullName evidence="1">Uncharacterized protein</fullName>
    </submittedName>
</protein>
<dbReference type="KEGG" id="dtl:H8F01_00470"/>
<sequence>MAKTAKTAAKTVAAATVADAIDFRADYAAQSDKLAAIIADKNKSSDEVTSAKNAKRRADKWVGMLKDEKILAAYTAHVDHSYAMRAAIYAQDKLQAVVTALGKGCHWREVLQREKPNVTLYASISILRDAGELQTKGVTNALLKKLPIGSSTAPTQASSSLKALRALNWISSDVSDKSFALLDSKRAEWERFALEA</sequence>
<accession>A0A7G8Q4I1</accession>
<reference evidence="1 2" key="1">
    <citation type="submission" date="2020-08" db="EMBL/GenBank/DDBJ databases">
        <title>Dyella sp. G9 isolated from forest soil.</title>
        <authorList>
            <person name="Fu J."/>
            <person name="Qiu L."/>
        </authorList>
    </citation>
    <scope>NUCLEOTIDE SEQUENCE [LARGE SCALE GENOMIC DNA]</scope>
    <source>
        <strain evidence="1 2">G9</strain>
    </source>
</reference>
<dbReference type="Proteomes" id="UP000515873">
    <property type="component" value="Chromosome"/>
</dbReference>
<keyword evidence="2" id="KW-1185">Reference proteome</keyword>
<gene>
    <name evidence="1" type="ORF">H8F01_00470</name>
</gene>
<proteinExistence type="predicted"/>
<name>A0A7G8Q4I1_9GAMM</name>
<evidence type="ECO:0000313" key="1">
    <source>
        <dbReference type="EMBL" id="QNK01689.1"/>
    </source>
</evidence>